<evidence type="ECO:0000256" key="8">
    <source>
        <dbReference type="ARBA" id="ARBA00023136"/>
    </source>
</evidence>
<reference evidence="16 17" key="1">
    <citation type="submission" date="2018-05" db="EMBL/GenBank/DDBJ databases">
        <title>Genomic Encyclopedia of Type Strains, Phase IV (KMG-IV): sequencing the most valuable type-strain genomes for metagenomic binning, comparative biology and taxonomic classification.</title>
        <authorList>
            <person name="Goeker M."/>
        </authorList>
    </citation>
    <scope>NUCLEOTIDE SEQUENCE [LARGE SCALE GENOMIC DNA]</scope>
    <source>
        <strain evidence="16 17">DSM 25350</strain>
    </source>
</reference>
<evidence type="ECO:0000256" key="3">
    <source>
        <dbReference type="ARBA" id="ARBA00022448"/>
    </source>
</evidence>
<evidence type="ECO:0000256" key="7">
    <source>
        <dbReference type="ARBA" id="ARBA00022927"/>
    </source>
</evidence>
<dbReference type="Pfam" id="PF00263">
    <property type="entry name" value="Secretin"/>
    <property type="match status" value="1"/>
</dbReference>
<dbReference type="RefSeq" id="WP_170115115.1">
    <property type="nucleotide sequence ID" value="NZ_QGGU01000002.1"/>
</dbReference>
<dbReference type="InterPro" id="IPR001775">
    <property type="entry name" value="GspD/PilQ"/>
</dbReference>
<dbReference type="GO" id="GO:0015628">
    <property type="term" value="P:protein secretion by the type II secretion system"/>
    <property type="evidence" value="ECO:0007669"/>
    <property type="project" value="InterPro"/>
</dbReference>
<dbReference type="AlphaFoldDB" id="A0A316FZG4"/>
<feature type="signal peptide" evidence="12">
    <location>
        <begin position="1"/>
        <end position="20"/>
    </location>
</feature>
<evidence type="ECO:0000256" key="6">
    <source>
        <dbReference type="ARBA" id="ARBA00022729"/>
    </source>
</evidence>
<comment type="caution">
    <text evidence="16">The sequence shown here is derived from an EMBL/GenBank/DDBJ whole genome shotgun (WGS) entry which is preliminary data.</text>
</comment>
<keyword evidence="17" id="KW-1185">Reference proteome</keyword>
<evidence type="ECO:0000256" key="2">
    <source>
        <dbReference type="ARBA" id="ARBA00006980"/>
    </source>
</evidence>
<dbReference type="Gene3D" id="3.30.1370.120">
    <property type="match status" value="3"/>
</dbReference>
<feature type="domain" description="NolW-like" evidence="14">
    <location>
        <begin position="122"/>
        <end position="179"/>
    </location>
</feature>
<evidence type="ECO:0000256" key="10">
    <source>
        <dbReference type="RuleBase" id="RU004004"/>
    </source>
</evidence>
<evidence type="ECO:0000313" key="17">
    <source>
        <dbReference type="Proteomes" id="UP000245790"/>
    </source>
</evidence>
<dbReference type="PROSITE" id="PS00875">
    <property type="entry name" value="T2SP_D"/>
    <property type="match status" value="1"/>
</dbReference>
<dbReference type="Pfam" id="PF03958">
    <property type="entry name" value="Secretin_N"/>
    <property type="match status" value="3"/>
</dbReference>
<feature type="compositionally biased region" description="Basic and acidic residues" evidence="11">
    <location>
        <begin position="664"/>
        <end position="706"/>
    </location>
</feature>
<keyword evidence="6 12" id="KW-0732">Signal</keyword>
<dbReference type="PANTHER" id="PTHR30332:SF24">
    <property type="entry name" value="SECRETIN GSPD-RELATED"/>
    <property type="match status" value="1"/>
</dbReference>
<dbReference type="InterPro" id="IPR013356">
    <property type="entry name" value="T2SS_GspD"/>
</dbReference>
<dbReference type="InterPro" id="IPR049371">
    <property type="entry name" value="GspD-like_N0"/>
</dbReference>
<dbReference type="PANTHER" id="PTHR30332">
    <property type="entry name" value="PROBABLE GENERAL SECRETION PATHWAY PROTEIN D"/>
    <property type="match status" value="1"/>
</dbReference>
<dbReference type="InterPro" id="IPR005644">
    <property type="entry name" value="NolW-like"/>
</dbReference>
<dbReference type="InterPro" id="IPR050810">
    <property type="entry name" value="Bact_Secretion_Sys_Channel"/>
</dbReference>
<feature type="domain" description="GspD-like N0" evidence="15">
    <location>
        <begin position="25"/>
        <end position="95"/>
    </location>
</feature>
<dbReference type="NCBIfam" id="TIGR02517">
    <property type="entry name" value="type_II_gspD"/>
    <property type="match status" value="1"/>
</dbReference>
<dbReference type="Proteomes" id="UP000245790">
    <property type="component" value="Unassembled WGS sequence"/>
</dbReference>
<sequence length="706" mass="77075">MLKQCLVALLLLAFVPASWAAKATVNLKDTDIKVFIETVSRLTGKTIILSDRVKGKKVNVISQTPLNEEEIWGLFLSVLKLNDFGVVEQGNIVKVIQDQEVKQDATRVDDGTLDAPADEQVTRVIKVENVNVTQLMPVLRQLSPQKMHMGQIRATNVILLHDSKANVDRIVKVIEQIDHESNEEIEVIELQHAAASEVVNILEMLQKQDAQKDVAASEPRFVADERTNSILLSAEKRDRLRLRALIARLDSENSSDGNTKVIYLNYAKATEVSQLLEGVGESIETDDPKVKAQKRASSKPYSIKAHEDTNSLVITAQPDMLKSFEAVIRQLDIRRAQVHVEAVIAEVSDVGLKQLGVQLLSVAGAFTNFGNTGTSMVGVGQGIAALRGQETGGEFVRDEDGNVFQNPVRRNGDNGAALAQALSGSQGAVFGFGETDSNGDLEWGALIQALGRDTESNVLSTPSITTLDNEEASISVGQEVPIVTGSALGNNNSNPFQTVDRKDVGIQLKITPLINEGNSVRLQIEQEVSSIAGTTGADIITNKRKITTTVQVNDGGMVVLGGLIDEDIQESTEKVPVLGDIPLIGSLFSSNRTTKTKRNLMVFIRPKILRDDSSIHQLSSRKYNYIRGKQLDMRAKGVSLMSDEDTPLLPEWDDSLALPPSFEDSMKKSEDDRFPLIHSDKNQAEKDKAATKDESSSDKENTDNGN</sequence>
<keyword evidence="7" id="KW-0653">Protein transport</keyword>
<evidence type="ECO:0000256" key="11">
    <source>
        <dbReference type="SAM" id="MobiDB-lite"/>
    </source>
</evidence>
<evidence type="ECO:0000256" key="5">
    <source>
        <dbReference type="ARBA" id="ARBA00022692"/>
    </source>
</evidence>
<dbReference type="Pfam" id="PF21305">
    <property type="entry name" value="type_II_gspD_N0"/>
    <property type="match status" value="1"/>
</dbReference>
<keyword evidence="4" id="KW-1134">Transmembrane beta strand</keyword>
<comment type="similarity">
    <text evidence="2">Belongs to the bacterial secretin family. GSP D subfamily.</text>
</comment>
<proteinExistence type="inferred from homology"/>
<feature type="chain" id="PRO_5016258686" evidence="12">
    <location>
        <begin position="21"/>
        <end position="706"/>
    </location>
</feature>
<dbReference type="InterPro" id="IPR038591">
    <property type="entry name" value="NolW-like_sf"/>
</dbReference>
<organism evidence="16 17">
    <name type="scientific">Pleionea mediterranea</name>
    <dbReference type="NCBI Taxonomy" id="523701"/>
    <lineage>
        <taxon>Bacteria</taxon>
        <taxon>Pseudomonadati</taxon>
        <taxon>Pseudomonadota</taxon>
        <taxon>Gammaproteobacteria</taxon>
        <taxon>Oceanospirillales</taxon>
        <taxon>Pleioneaceae</taxon>
        <taxon>Pleionea</taxon>
    </lineage>
</organism>
<evidence type="ECO:0000256" key="1">
    <source>
        <dbReference type="ARBA" id="ARBA00004442"/>
    </source>
</evidence>
<comment type="subcellular location">
    <subcellularLocation>
        <location evidence="1 10">Cell outer membrane</location>
    </subcellularLocation>
</comment>
<dbReference type="EMBL" id="QGGU01000002">
    <property type="protein sequence ID" value="PWK53782.1"/>
    <property type="molecule type" value="Genomic_DNA"/>
</dbReference>
<evidence type="ECO:0000256" key="4">
    <source>
        <dbReference type="ARBA" id="ARBA00022452"/>
    </source>
</evidence>
<keyword evidence="3 10" id="KW-0813">Transport</keyword>
<dbReference type="GO" id="GO:0015627">
    <property type="term" value="C:type II protein secretion system complex"/>
    <property type="evidence" value="ECO:0007669"/>
    <property type="project" value="InterPro"/>
</dbReference>
<keyword evidence="5" id="KW-0812">Transmembrane</keyword>
<evidence type="ECO:0000313" key="16">
    <source>
        <dbReference type="EMBL" id="PWK53782.1"/>
    </source>
</evidence>
<dbReference type="InterPro" id="IPR004846">
    <property type="entry name" value="T2SS/T3SS_dom"/>
</dbReference>
<evidence type="ECO:0000259" key="13">
    <source>
        <dbReference type="Pfam" id="PF00263"/>
    </source>
</evidence>
<evidence type="ECO:0000256" key="12">
    <source>
        <dbReference type="SAM" id="SignalP"/>
    </source>
</evidence>
<feature type="domain" description="Type II/III secretion system secretin-like" evidence="13">
    <location>
        <begin position="449"/>
        <end position="610"/>
    </location>
</feature>
<dbReference type="GO" id="GO:0009279">
    <property type="term" value="C:cell outer membrane"/>
    <property type="evidence" value="ECO:0007669"/>
    <property type="project" value="UniProtKB-SubCell"/>
</dbReference>
<feature type="domain" description="NolW-like" evidence="14">
    <location>
        <begin position="186"/>
        <end position="252"/>
    </location>
</feature>
<feature type="region of interest" description="Disordered" evidence="11">
    <location>
        <begin position="651"/>
        <end position="706"/>
    </location>
</feature>
<accession>A0A316FZG4</accession>
<gene>
    <name evidence="16" type="ORF">C8D97_102171</name>
</gene>
<keyword evidence="8" id="KW-0472">Membrane</keyword>
<feature type="domain" description="NolW-like" evidence="14">
    <location>
        <begin position="259"/>
        <end position="337"/>
    </location>
</feature>
<evidence type="ECO:0000256" key="9">
    <source>
        <dbReference type="ARBA" id="ARBA00023237"/>
    </source>
</evidence>
<keyword evidence="9" id="KW-0998">Cell outer membrane</keyword>
<dbReference type="PRINTS" id="PR00811">
    <property type="entry name" value="BCTERIALGSPD"/>
</dbReference>
<dbReference type="InterPro" id="IPR004845">
    <property type="entry name" value="T2SS_GspD_CS"/>
</dbReference>
<protein>
    <submittedName>
        <fullName evidence="16">General secretion pathway protein D</fullName>
    </submittedName>
</protein>
<name>A0A316FZG4_9GAMM</name>
<evidence type="ECO:0000259" key="14">
    <source>
        <dbReference type="Pfam" id="PF03958"/>
    </source>
</evidence>
<evidence type="ECO:0000259" key="15">
    <source>
        <dbReference type="Pfam" id="PF21305"/>
    </source>
</evidence>